<reference evidence="8 9" key="1">
    <citation type="journal article" date="2019" name="Nat. Med.">
        <title>A library of human gut bacterial isolates paired with longitudinal multiomics data enables mechanistic microbiome research.</title>
        <authorList>
            <person name="Poyet M."/>
            <person name="Groussin M."/>
            <person name="Gibbons S.M."/>
            <person name="Avila-Pacheco J."/>
            <person name="Jiang X."/>
            <person name="Kearney S.M."/>
            <person name="Perrotta A.R."/>
            <person name="Berdy B."/>
            <person name="Zhao S."/>
            <person name="Lieberman T.D."/>
            <person name="Swanson P.K."/>
            <person name="Smith M."/>
            <person name="Roesemann S."/>
            <person name="Alexander J.E."/>
            <person name="Rich S.A."/>
            <person name="Livny J."/>
            <person name="Vlamakis H."/>
            <person name="Clish C."/>
            <person name="Bullock K."/>
            <person name="Deik A."/>
            <person name="Scott J."/>
            <person name="Pierce K.A."/>
            <person name="Xavier R.J."/>
            <person name="Alm E.J."/>
        </authorList>
    </citation>
    <scope>NUCLEOTIDE SEQUENCE</scope>
    <source>
        <strain evidence="7 9">BIOML-A12</strain>
        <strain evidence="8">BIOML-A6</strain>
    </source>
</reference>
<evidence type="ECO:0000313" key="9">
    <source>
        <dbReference type="Proteomes" id="UP000460220"/>
    </source>
</evidence>
<evidence type="ECO:0000256" key="3">
    <source>
        <dbReference type="ARBA" id="ARBA00022989"/>
    </source>
</evidence>
<dbReference type="Gene3D" id="1.10.287.950">
    <property type="entry name" value="Methyl-accepting chemotaxis protein"/>
    <property type="match status" value="2"/>
</dbReference>
<dbReference type="SUPFAM" id="SSF58100">
    <property type="entry name" value="Bacterial hemolysins"/>
    <property type="match status" value="1"/>
</dbReference>
<dbReference type="InterPro" id="IPR017500">
    <property type="entry name" value="Phage_infect_YhgE_N"/>
</dbReference>
<protein>
    <submittedName>
        <fullName evidence="8">DUF3533 domain-containing protein</fullName>
    </submittedName>
</protein>
<feature type="domain" description="ABC-2 type transporter transmembrane" evidence="6">
    <location>
        <begin position="672"/>
        <end position="920"/>
    </location>
</feature>
<feature type="transmembrane region" description="Helical" evidence="5">
    <location>
        <begin position="819"/>
        <end position="839"/>
    </location>
</feature>
<dbReference type="InterPro" id="IPR017501">
    <property type="entry name" value="Phage_infect_YhgE_C"/>
</dbReference>
<dbReference type="GO" id="GO:0016020">
    <property type="term" value="C:membrane"/>
    <property type="evidence" value="ECO:0007669"/>
    <property type="project" value="UniProtKB-SubCell"/>
</dbReference>
<keyword evidence="3 5" id="KW-1133">Transmembrane helix</keyword>
<dbReference type="SUPFAM" id="SSF58104">
    <property type="entry name" value="Methyl-accepting chemotaxis protein (MCP) signaling domain"/>
    <property type="match status" value="1"/>
</dbReference>
<dbReference type="InterPro" id="IPR023908">
    <property type="entry name" value="xxxLxxG_rpt"/>
</dbReference>
<dbReference type="NCBIfam" id="TIGR03062">
    <property type="entry name" value="pip_yhgE_Cterm"/>
    <property type="match status" value="1"/>
</dbReference>
<feature type="domain" description="ABC-2 type transporter transmembrane" evidence="6">
    <location>
        <begin position="13"/>
        <end position="148"/>
    </location>
</feature>
<name>A0A6A8V3X8_STRPA</name>
<evidence type="ECO:0000256" key="4">
    <source>
        <dbReference type="ARBA" id="ARBA00023136"/>
    </source>
</evidence>
<sequence>MMKEWKAILKKPTFIIVMIGVALIPALYNIIFLSSMWDPYGKVSDLPVAVVNKDQSATYNGQKMEIGKDMVSNLKDNDSLDFHFVDEKAAKDGLKNGDYYMIVTLPEDLSKKASSILTNHPEQMTIDYQTSSGHSFIAGKMSDTAMTKMKQSVAEKVTNTYTTALFSKMGSLKTGMGTAADGSAKLADGASKLEDGGQTLSTNLNTLARSSLAFSDGATTLRTGLAAYTDGVGQLGNGLNQMAGQLPNLVSGVNQLNNGFGTFNTGLMAYATGVDRLGNGLNQMASQTPQLASGVGRLTSGMGTLNDGLGNYTNGVRQLNSGLSNFSNGLETYTNGVATLSEGAGQLSSQSATLRNGVSQLESGIQTLSSQLQASTSQSAQIDQLAAGLNQLNAAIQNASVDTSQLSSGLTSIANSAQSILASVQADRANALASVQGTAAYQAMTADQQAEINAAISSSPSSSETSAQGILTTIQTIQGSLNTGNSLTQLQTAANQVLPTASSTLTDLSSGLSKIQSAVSGQLLPASQTIGQGIDAYTAGVDKIANGATQLQTNSSTLTNGASQLATGVGQLDSKSSELLAGSNQLASGLGELNGKMHALTSGMNQLASGATQLTGKSGELVAGAGKLAEGVGQLNSKTPELAGGVNKLVTGVNQLTEKSGQLVTGADKLADGANQISDGSSKLAAGGQTLTNGLGELATGSQTLSQGLNDAKGQLNVATTEKENAKTLADPVTLSKTDHDNTPVNGVGMAPYMISVALFVCALSTNMIFAKLPSGSHPESRWAWFKSRFEVNGTIAVIAGVLVYGAVHLIGLSANHEMATLFLCVIGSVAFMSIVTALTTWQRKIGAFLSLILLLLQLASSAGTYPLALTNGFFQAIHPFLPMSYTVSGLRQTISMTGEIGNQVAFLLMTIVLFAGLGMWFYNPKKYEED</sequence>
<dbReference type="InterPro" id="IPR013525">
    <property type="entry name" value="ABC2_TM"/>
</dbReference>
<evidence type="ECO:0000256" key="2">
    <source>
        <dbReference type="ARBA" id="ARBA00022692"/>
    </source>
</evidence>
<gene>
    <name evidence="7" type="ORF">GMC73_06935</name>
    <name evidence="8" type="ORF">GMC90_02605</name>
</gene>
<dbReference type="Proteomes" id="UP000460220">
    <property type="component" value="Unassembled WGS sequence"/>
</dbReference>
<feature type="transmembrane region" description="Helical" evidence="5">
    <location>
        <begin position="792"/>
        <end position="813"/>
    </location>
</feature>
<feature type="transmembrane region" description="Helical" evidence="5">
    <location>
        <begin position="905"/>
        <end position="923"/>
    </location>
</feature>
<dbReference type="InterPro" id="IPR051328">
    <property type="entry name" value="T7SS_ABC-Transporter"/>
</dbReference>
<feature type="transmembrane region" description="Helical" evidence="5">
    <location>
        <begin position="846"/>
        <end position="866"/>
    </location>
</feature>
<evidence type="ECO:0000256" key="5">
    <source>
        <dbReference type="SAM" id="Phobius"/>
    </source>
</evidence>
<keyword evidence="4 5" id="KW-0472">Membrane</keyword>
<dbReference type="NCBIfam" id="TIGR03061">
    <property type="entry name" value="pip_yhgE_Nterm"/>
    <property type="match status" value="1"/>
</dbReference>
<dbReference type="NCBIfam" id="TIGR03057">
    <property type="entry name" value="xxxLxxG_by_4"/>
    <property type="match status" value="11"/>
</dbReference>
<keyword evidence="2 5" id="KW-0812">Transmembrane</keyword>
<dbReference type="PANTHER" id="PTHR43077:SF5">
    <property type="entry name" value="PHAGE INFECTION PROTEIN"/>
    <property type="match status" value="1"/>
</dbReference>
<dbReference type="EMBL" id="WMZE01000001">
    <property type="protein sequence ID" value="MTS00732.1"/>
    <property type="molecule type" value="Genomic_DNA"/>
</dbReference>
<feature type="transmembrane region" description="Helical" evidence="5">
    <location>
        <begin position="750"/>
        <end position="771"/>
    </location>
</feature>
<evidence type="ECO:0000313" key="8">
    <source>
        <dbReference type="EMBL" id="MTS00732.1"/>
    </source>
</evidence>
<accession>A0A6A8V3X8</accession>
<evidence type="ECO:0000313" key="7">
    <source>
        <dbReference type="EMBL" id="MTR66979.1"/>
    </source>
</evidence>
<dbReference type="AlphaFoldDB" id="A0A6A8V3X8"/>
<dbReference type="GO" id="GO:0140359">
    <property type="term" value="F:ABC-type transporter activity"/>
    <property type="evidence" value="ECO:0007669"/>
    <property type="project" value="InterPro"/>
</dbReference>
<comment type="subcellular location">
    <subcellularLocation>
        <location evidence="1">Membrane</location>
        <topology evidence="1">Multi-pass membrane protein</topology>
    </subcellularLocation>
</comment>
<comment type="caution">
    <text evidence="8">The sequence shown here is derived from an EMBL/GenBank/DDBJ whole genome shotgun (WGS) entry which is preliminary data.</text>
</comment>
<evidence type="ECO:0000256" key="1">
    <source>
        <dbReference type="ARBA" id="ARBA00004141"/>
    </source>
</evidence>
<dbReference type="Pfam" id="PF12698">
    <property type="entry name" value="ABC2_membrane_3"/>
    <property type="match status" value="2"/>
</dbReference>
<dbReference type="Gene3D" id="3.40.1710.10">
    <property type="entry name" value="abc type-2 transporter like domain"/>
    <property type="match status" value="1"/>
</dbReference>
<dbReference type="EMBL" id="WMYY01000006">
    <property type="protein sequence ID" value="MTR66979.1"/>
    <property type="molecule type" value="Genomic_DNA"/>
</dbReference>
<proteinExistence type="predicted"/>
<dbReference type="PANTHER" id="PTHR43077">
    <property type="entry name" value="TRANSPORT PERMEASE YVFS-RELATED"/>
    <property type="match status" value="1"/>
</dbReference>
<dbReference type="RefSeq" id="WP_155127464.1">
    <property type="nucleotide sequence ID" value="NZ_WMYY01000006.1"/>
</dbReference>
<feature type="transmembrane region" description="Helical" evidence="5">
    <location>
        <begin position="12"/>
        <end position="37"/>
    </location>
</feature>
<evidence type="ECO:0000259" key="6">
    <source>
        <dbReference type="Pfam" id="PF12698"/>
    </source>
</evidence>
<organism evidence="8">
    <name type="scientific">Streptococcus parasanguinis</name>
    <dbReference type="NCBI Taxonomy" id="1318"/>
    <lineage>
        <taxon>Bacteria</taxon>
        <taxon>Bacillati</taxon>
        <taxon>Bacillota</taxon>
        <taxon>Bacilli</taxon>
        <taxon>Lactobacillales</taxon>
        <taxon>Streptococcaceae</taxon>
        <taxon>Streptococcus</taxon>
    </lineage>
</organism>